<comment type="caution">
    <text evidence="9">The sequence shown here is derived from an EMBL/GenBank/DDBJ whole genome shotgun (WGS) entry which is preliminary data.</text>
</comment>
<dbReference type="SUPFAM" id="SSF47895">
    <property type="entry name" value="Transducin (alpha subunit), insertion domain"/>
    <property type="match status" value="1"/>
</dbReference>
<keyword evidence="1 7" id="KW-0479">Metal-binding</keyword>
<keyword evidence="2 6" id="KW-0547">Nucleotide-binding</keyword>
<dbReference type="PANTHER" id="PTHR10218">
    <property type="entry name" value="GTP-BINDING PROTEIN ALPHA SUBUNIT"/>
    <property type="match status" value="1"/>
</dbReference>
<feature type="binding site" evidence="6">
    <location>
        <begin position="53"/>
        <end position="58"/>
    </location>
    <ligand>
        <name>GTP</name>
        <dbReference type="ChEBI" id="CHEBI:37565"/>
    </ligand>
</feature>
<dbReference type="FunFam" id="1.10.400.10:FF:000002">
    <property type="entry name" value="guanine nucleotide-binding protein G(Q) subunit alpha"/>
    <property type="match status" value="1"/>
</dbReference>
<dbReference type="GO" id="GO:0003924">
    <property type="term" value="F:GTPase activity"/>
    <property type="evidence" value="ECO:0007669"/>
    <property type="project" value="InterPro"/>
</dbReference>
<dbReference type="Pfam" id="PF00503">
    <property type="entry name" value="G-alpha"/>
    <property type="match status" value="1"/>
</dbReference>
<dbReference type="GO" id="GO:0001664">
    <property type="term" value="F:G protein-coupled receptor binding"/>
    <property type="evidence" value="ECO:0007669"/>
    <property type="project" value="TreeGrafter"/>
</dbReference>
<dbReference type="CDD" id="cd00066">
    <property type="entry name" value="G-alpha"/>
    <property type="match status" value="1"/>
</dbReference>
<keyword evidence="5" id="KW-0807">Transducer</keyword>
<dbReference type="GO" id="GO:0031683">
    <property type="term" value="F:G-protein beta/gamma-subunit complex binding"/>
    <property type="evidence" value="ECO:0007669"/>
    <property type="project" value="InterPro"/>
</dbReference>
<sequence>MPHFCDAIACCPCLYDDETKIGREVHQRITNEIKKAKKLARREIKLLLLGTEEAGKSTVIKQMRIIHGKEFADEKSRAKWVQSVRENVLESIHILLRNLEKLDIPLGDRGNQEHATRVMDAAKKHYDASAVPEVFHAIAALWQDEGIRECYRRRAEFRFIYLSDSSKYFLDQVTVLADPKYIPTQQDILRVRKSSTGVQEYWFSVKGCSFRVVDVGGQRSERRKWTHCFEKVNAMIFVASLSDFDQELLDKTANNYEDRTVNRMEESLALFNVVIQDRFLQTASIILLLNKTDIFQEKLQERNLADYFPDYAHFQPESQPAPGPKKDPQTAGQYVLSKYMAIKDYHVAGKSASSSTEKDEQGKVWRPQPKTKNGQLMFAHFTCATDTKNMKLITKAVEDRLAEEALSIMALRV</sequence>
<organism evidence="9 10">
    <name type="scientific">Hypsibius exemplaris</name>
    <name type="common">Freshwater tardigrade</name>
    <dbReference type="NCBI Taxonomy" id="2072580"/>
    <lineage>
        <taxon>Eukaryota</taxon>
        <taxon>Metazoa</taxon>
        <taxon>Ecdysozoa</taxon>
        <taxon>Tardigrada</taxon>
        <taxon>Eutardigrada</taxon>
        <taxon>Parachela</taxon>
        <taxon>Hypsibioidea</taxon>
        <taxon>Hypsibiidae</taxon>
        <taxon>Hypsibius</taxon>
    </lineage>
</organism>
<dbReference type="SUPFAM" id="SSF52540">
    <property type="entry name" value="P-loop containing nucleoside triphosphate hydrolases"/>
    <property type="match status" value="1"/>
</dbReference>
<reference evidence="10" key="1">
    <citation type="submission" date="2017-01" db="EMBL/GenBank/DDBJ databases">
        <title>Comparative genomics of anhydrobiosis in the tardigrade Hypsibius dujardini.</title>
        <authorList>
            <person name="Yoshida Y."/>
            <person name="Koutsovoulos G."/>
            <person name="Laetsch D."/>
            <person name="Stevens L."/>
            <person name="Kumar S."/>
            <person name="Horikawa D."/>
            <person name="Ishino K."/>
            <person name="Komine S."/>
            <person name="Tomita M."/>
            <person name="Blaxter M."/>
            <person name="Arakawa K."/>
        </authorList>
    </citation>
    <scope>NUCLEOTIDE SEQUENCE [LARGE SCALE GENOMIC DNA]</scope>
    <source>
        <strain evidence="10">Z151</strain>
    </source>
</reference>
<dbReference type="AlphaFoldDB" id="A0A1W0X3M6"/>
<evidence type="ECO:0000256" key="6">
    <source>
        <dbReference type="PIRSR" id="PIRSR601019-1"/>
    </source>
</evidence>
<dbReference type="PRINTS" id="PR00318">
    <property type="entry name" value="GPROTEINA"/>
</dbReference>
<feature type="binding site" evidence="6">
    <location>
        <begin position="290"/>
        <end position="293"/>
    </location>
    <ligand>
        <name>GTP</name>
        <dbReference type="ChEBI" id="CHEBI:37565"/>
    </ligand>
</feature>
<feature type="binding site" evidence="6">
    <location>
        <begin position="164"/>
        <end position="165"/>
    </location>
    <ligand>
        <name>GTP</name>
        <dbReference type="ChEBI" id="CHEBI:37565"/>
    </ligand>
</feature>
<feature type="binding site" evidence="7">
    <location>
        <position position="195"/>
    </location>
    <ligand>
        <name>Mg(2+)</name>
        <dbReference type="ChEBI" id="CHEBI:18420"/>
    </ligand>
</feature>
<evidence type="ECO:0000256" key="7">
    <source>
        <dbReference type="PIRSR" id="PIRSR601019-2"/>
    </source>
</evidence>
<feature type="region of interest" description="Disordered" evidence="8">
    <location>
        <begin position="350"/>
        <end position="370"/>
    </location>
</feature>
<evidence type="ECO:0000313" key="9">
    <source>
        <dbReference type="EMBL" id="OQV22093.1"/>
    </source>
</evidence>
<dbReference type="OrthoDB" id="5817230at2759"/>
<keyword evidence="3 7" id="KW-0460">Magnesium</keyword>
<dbReference type="GO" id="GO:0007188">
    <property type="term" value="P:adenylate cyclase-modulating G protein-coupled receptor signaling pathway"/>
    <property type="evidence" value="ECO:0007669"/>
    <property type="project" value="TreeGrafter"/>
</dbReference>
<name>A0A1W0X3M6_HYPEX</name>
<dbReference type="PANTHER" id="PTHR10218:SF360">
    <property type="entry name" value="GUANINE NUCLEOTIDE-BINDING PROTEIN SUBUNIT ALPHA HOMOLOG"/>
    <property type="match status" value="1"/>
</dbReference>
<dbReference type="GO" id="GO:0005834">
    <property type="term" value="C:heterotrimeric G-protein complex"/>
    <property type="evidence" value="ECO:0007669"/>
    <property type="project" value="TreeGrafter"/>
</dbReference>
<evidence type="ECO:0000256" key="5">
    <source>
        <dbReference type="ARBA" id="ARBA00023224"/>
    </source>
</evidence>
<keyword evidence="4 6" id="KW-0342">GTP-binding</keyword>
<dbReference type="FunFam" id="3.40.50.300:FF:000692">
    <property type="entry name" value="Guanine nucleotide-binding protein subunit alpha"/>
    <property type="match status" value="1"/>
</dbReference>
<dbReference type="Gene3D" id="1.10.400.10">
    <property type="entry name" value="GI Alpha 1, domain 2-like"/>
    <property type="match status" value="1"/>
</dbReference>
<dbReference type="PROSITE" id="PS51882">
    <property type="entry name" value="G_ALPHA"/>
    <property type="match status" value="1"/>
</dbReference>
<gene>
    <name evidence="9" type="ORF">BV898_03938</name>
</gene>
<dbReference type="InterPro" id="IPR011025">
    <property type="entry name" value="GproteinA_insert"/>
</dbReference>
<evidence type="ECO:0000313" key="10">
    <source>
        <dbReference type="Proteomes" id="UP000192578"/>
    </source>
</evidence>
<evidence type="ECO:0000256" key="3">
    <source>
        <dbReference type="ARBA" id="ARBA00022842"/>
    </source>
</evidence>
<dbReference type="Proteomes" id="UP000192578">
    <property type="component" value="Unassembled WGS sequence"/>
</dbReference>
<dbReference type="EMBL" id="MTYJ01000019">
    <property type="protein sequence ID" value="OQV22093.1"/>
    <property type="molecule type" value="Genomic_DNA"/>
</dbReference>
<evidence type="ECO:0000256" key="2">
    <source>
        <dbReference type="ARBA" id="ARBA00022741"/>
    </source>
</evidence>
<dbReference type="GO" id="GO:0005737">
    <property type="term" value="C:cytoplasm"/>
    <property type="evidence" value="ECO:0007669"/>
    <property type="project" value="TreeGrafter"/>
</dbReference>
<dbReference type="InterPro" id="IPR001019">
    <property type="entry name" value="Gprotein_alpha_su"/>
</dbReference>
<feature type="binding site" evidence="7">
    <location>
        <position position="57"/>
    </location>
    <ligand>
        <name>Mg(2+)</name>
        <dbReference type="ChEBI" id="CHEBI:18420"/>
    </ligand>
</feature>
<proteinExistence type="predicted"/>
<evidence type="ECO:0000256" key="1">
    <source>
        <dbReference type="ARBA" id="ARBA00022723"/>
    </source>
</evidence>
<dbReference type="SMART" id="SM00275">
    <property type="entry name" value="G_alpha"/>
    <property type="match status" value="1"/>
</dbReference>
<feature type="binding site" evidence="6">
    <location>
        <begin position="214"/>
        <end position="218"/>
    </location>
    <ligand>
        <name>GTP</name>
        <dbReference type="ChEBI" id="CHEBI:37565"/>
    </ligand>
</feature>
<dbReference type="Gene3D" id="3.40.50.300">
    <property type="entry name" value="P-loop containing nucleotide triphosphate hydrolases"/>
    <property type="match status" value="1"/>
</dbReference>
<dbReference type="InterPro" id="IPR027417">
    <property type="entry name" value="P-loop_NTPase"/>
</dbReference>
<dbReference type="GO" id="GO:0046872">
    <property type="term" value="F:metal ion binding"/>
    <property type="evidence" value="ECO:0007669"/>
    <property type="project" value="UniProtKB-KW"/>
</dbReference>
<dbReference type="GO" id="GO:0005525">
    <property type="term" value="F:GTP binding"/>
    <property type="evidence" value="ECO:0007669"/>
    <property type="project" value="UniProtKB-KW"/>
</dbReference>
<keyword evidence="10" id="KW-1185">Reference proteome</keyword>
<accession>A0A1W0X3M6</accession>
<protein>
    <submittedName>
        <fullName evidence="9">Guanine nucleotide-binding protein G(Q) subunit alpha</fullName>
    </submittedName>
</protein>
<evidence type="ECO:0000256" key="4">
    <source>
        <dbReference type="ARBA" id="ARBA00023134"/>
    </source>
</evidence>
<evidence type="ECO:0000256" key="8">
    <source>
        <dbReference type="SAM" id="MobiDB-lite"/>
    </source>
</evidence>